<protein>
    <submittedName>
        <fullName evidence="2">Long-chain-fatty-acid--CoA ligase</fullName>
        <ecNumber evidence="2">6.2.1.3</ecNumber>
    </submittedName>
</protein>
<feature type="compositionally biased region" description="Basic residues" evidence="1">
    <location>
        <begin position="49"/>
        <end position="82"/>
    </location>
</feature>
<evidence type="ECO:0000256" key="1">
    <source>
        <dbReference type="SAM" id="MobiDB-lite"/>
    </source>
</evidence>
<feature type="compositionally biased region" description="Basic and acidic residues" evidence="1">
    <location>
        <begin position="1"/>
        <end position="11"/>
    </location>
</feature>
<organism evidence="2">
    <name type="scientific">uncultured Acetobacteraceae bacterium</name>
    <dbReference type="NCBI Taxonomy" id="169975"/>
    <lineage>
        <taxon>Bacteria</taxon>
        <taxon>Pseudomonadati</taxon>
        <taxon>Pseudomonadota</taxon>
        <taxon>Alphaproteobacteria</taxon>
        <taxon>Acetobacterales</taxon>
        <taxon>Acetobacteraceae</taxon>
        <taxon>environmental samples</taxon>
    </lineage>
</organism>
<gene>
    <name evidence="2" type="ORF">AVDCRST_MAG08-3969</name>
</gene>
<proteinExistence type="predicted"/>
<accession>A0A6J4JNN1</accession>
<dbReference type="EC" id="6.2.1.3" evidence="2"/>
<feature type="non-terminal residue" evidence="2">
    <location>
        <position position="1"/>
    </location>
</feature>
<keyword evidence="2" id="KW-0436">Ligase</keyword>
<dbReference type="AlphaFoldDB" id="A0A6J4JNN1"/>
<reference evidence="2" key="1">
    <citation type="submission" date="2020-02" db="EMBL/GenBank/DDBJ databases">
        <authorList>
            <person name="Meier V. D."/>
        </authorList>
    </citation>
    <scope>NUCLEOTIDE SEQUENCE</scope>
    <source>
        <strain evidence="2">AVDCRST_MAG08</strain>
    </source>
</reference>
<feature type="non-terminal residue" evidence="2">
    <location>
        <position position="94"/>
    </location>
</feature>
<feature type="region of interest" description="Disordered" evidence="1">
    <location>
        <begin position="1"/>
        <end position="94"/>
    </location>
</feature>
<sequence>AQPSPRLDRPPRRPPAGGYRRRGLGQRPEPQLPRDCPSHHRAGGAPAGRVRRRAWSARRHAGAERHRHPRNPVRLLPSRRHLRPAELALSARRT</sequence>
<dbReference type="EMBL" id="CADCTG010000308">
    <property type="protein sequence ID" value="CAA9283502.1"/>
    <property type="molecule type" value="Genomic_DNA"/>
</dbReference>
<name>A0A6J4JNN1_9PROT</name>
<dbReference type="GO" id="GO:0004467">
    <property type="term" value="F:long-chain fatty acid-CoA ligase activity"/>
    <property type="evidence" value="ECO:0007669"/>
    <property type="project" value="UniProtKB-EC"/>
</dbReference>
<evidence type="ECO:0000313" key="2">
    <source>
        <dbReference type="EMBL" id="CAA9283502.1"/>
    </source>
</evidence>